<keyword evidence="3" id="KW-0732">Signal</keyword>
<evidence type="ECO:0000256" key="2">
    <source>
        <dbReference type="ARBA" id="ARBA00006275"/>
    </source>
</evidence>
<dbReference type="Proteomes" id="UP000886844">
    <property type="component" value="Unassembled WGS sequence"/>
</dbReference>
<keyword evidence="4" id="KW-0472">Membrane</keyword>
<comment type="similarity">
    <text evidence="2">Belongs to the SusD family.</text>
</comment>
<evidence type="ECO:0000256" key="4">
    <source>
        <dbReference type="ARBA" id="ARBA00023136"/>
    </source>
</evidence>
<evidence type="ECO:0000256" key="3">
    <source>
        <dbReference type="ARBA" id="ARBA00022729"/>
    </source>
</evidence>
<feature type="domain" description="RagB/SusD" evidence="6">
    <location>
        <begin position="255"/>
        <end position="552"/>
    </location>
</feature>
<organism evidence="8 9">
    <name type="scientific">Candidatus Alistipes intestinigallinarum</name>
    <dbReference type="NCBI Taxonomy" id="2838440"/>
    <lineage>
        <taxon>Bacteria</taxon>
        <taxon>Pseudomonadati</taxon>
        <taxon>Bacteroidota</taxon>
        <taxon>Bacteroidia</taxon>
        <taxon>Bacteroidales</taxon>
        <taxon>Rikenellaceae</taxon>
        <taxon>Alistipes</taxon>
    </lineage>
</organism>
<dbReference type="Gene3D" id="1.25.40.390">
    <property type="match status" value="1"/>
</dbReference>
<dbReference type="InterPro" id="IPR012944">
    <property type="entry name" value="SusD_RagB_dom"/>
</dbReference>
<comment type="subcellular location">
    <subcellularLocation>
        <location evidence="1">Cell outer membrane</location>
    </subcellularLocation>
</comment>
<reference evidence="8" key="1">
    <citation type="journal article" date="2021" name="PeerJ">
        <title>Extensive microbial diversity within the chicken gut microbiome revealed by metagenomics and culture.</title>
        <authorList>
            <person name="Gilroy R."/>
            <person name="Ravi A."/>
            <person name="Getino M."/>
            <person name="Pursley I."/>
            <person name="Horton D.L."/>
            <person name="Alikhan N.F."/>
            <person name="Baker D."/>
            <person name="Gharbi K."/>
            <person name="Hall N."/>
            <person name="Watson M."/>
            <person name="Adriaenssens E.M."/>
            <person name="Foster-Nyarko E."/>
            <person name="Jarju S."/>
            <person name="Secka A."/>
            <person name="Antonio M."/>
            <person name="Oren A."/>
            <person name="Chaudhuri R.R."/>
            <person name="La Ragione R."/>
            <person name="Hildebrand F."/>
            <person name="Pallen M.J."/>
        </authorList>
    </citation>
    <scope>NUCLEOTIDE SEQUENCE</scope>
    <source>
        <strain evidence="8">5134</strain>
    </source>
</reference>
<gene>
    <name evidence="8" type="ORF">H9828_08990</name>
</gene>
<dbReference type="Pfam" id="PF14322">
    <property type="entry name" value="SusD-like_3"/>
    <property type="match status" value="1"/>
</dbReference>
<dbReference type="SUPFAM" id="SSF48452">
    <property type="entry name" value="TPR-like"/>
    <property type="match status" value="1"/>
</dbReference>
<dbReference type="EMBL" id="DXDA01000068">
    <property type="protein sequence ID" value="HIY69537.1"/>
    <property type="molecule type" value="Genomic_DNA"/>
</dbReference>
<feature type="domain" description="SusD-like N-terminal" evidence="7">
    <location>
        <begin position="44"/>
        <end position="213"/>
    </location>
</feature>
<evidence type="ECO:0000313" key="8">
    <source>
        <dbReference type="EMBL" id="HIY69537.1"/>
    </source>
</evidence>
<accession>A0A9D1Z2A7</accession>
<dbReference type="AlphaFoldDB" id="A0A9D1Z2A7"/>
<dbReference type="InterPro" id="IPR033985">
    <property type="entry name" value="SusD-like_N"/>
</dbReference>
<evidence type="ECO:0000259" key="7">
    <source>
        <dbReference type="Pfam" id="PF14322"/>
    </source>
</evidence>
<dbReference type="InterPro" id="IPR011990">
    <property type="entry name" value="TPR-like_helical_dom_sf"/>
</dbReference>
<evidence type="ECO:0000259" key="6">
    <source>
        <dbReference type="Pfam" id="PF07980"/>
    </source>
</evidence>
<sequence>MKKHAIFAFLMAGMVGCVGIEQYPTNSYSDATFWNYEENCMAALYLGYNQYWNADMYFNNNILSDDVYGSRHTQSSTNVATGFATTNDSRFSDEWNQCYQELRTIHTALDNQDRMNINEQVKSRLIAELRLLRAYTYLRLTTWFGDVPFFTTNPTLPESKTISRTSADQIKQFIHAELEEVSHILPKNTELTEAENGRVTCGTAVALNARAYLLDNDFENCARECAKLIESNEYGTYALAADYAELFTSGHYGPESILTLEFAYEGGVENIKRSWDTGSRVPQSIGAGEIVAFSPTQELVNCFRKTDGSIAADADYTDRDLRFYATIAYNGCTIQIPEAKACKIIGSEGVGKGTYTCWTNPADEAEAQKNDPALSDSYNASQNRTLTGYYNIKNYVANTVGAGGGSYKPLMEMRYADVLLMYAESMYETGNMTAEIWDTTIRPLRERAGFDEAYCAYPGESDDLRQIIRDERRVELALEGRRCFDIRRWALLETPSLKNSGAACMTSQATGAPFLDNGANIQCPAPYNMKYWFPIPQGERDINHNLTQNPGW</sequence>
<dbReference type="GO" id="GO:0009279">
    <property type="term" value="C:cell outer membrane"/>
    <property type="evidence" value="ECO:0007669"/>
    <property type="project" value="UniProtKB-SubCell"/>
</dbReference>
<proteinExistence type="inferred from homology"/>
<name>A0A9D1Z2A7_9BACT</name>
<evidence type="ECO:0000256" key="1">
    <source>
        <dbReference type="ARBA" id="ARBA00004442"/>
    </source>
</evidence>
<protein>
    <submittedName>
        <fullName evidence="8">RagB/SusD family nutrient uptake outer membrane protein</fullName>
    </submittedName>
</protein>
<dbReference type="Pfam" id="PF07980">
    <property type="entry name" value="SusD_RagB"/>
    <property type="match status" value="1"/>
</dbReference>
<reference evidence="8" key="2">
    <citation type="submission" date="2021-04" db="EMBL/GenBank/DDBJ databases">
        <authorList>
            <person name="Gilroy R."/>
        </authorList>
    </citation>
    <scope>NUCLEOTIDE SEQUENCE</scope>
    <source>
        <strain evidence="8">5134</strain>
    </source>
</reference>
<evidence type="ECO:0000256" key="5">
    <source>
        <dbReference type="ARBA" id="ARBA00023237"/>
    </source>
</evidence>
<keyword evidence="5" id="KW-0998">Cell outer membrane</keyword>
<dbReference type="PROSITE" id="PS51257">
    <property type="entry name" value="PROKAR_LIPOPROTEIN"/>
    <property type="match status" value="1"/>
</dbReference>
<comment type="caution">
    <text evidence="8">The sequence shown here is derived from an EMBL/GenBank/DDBJ whole genome shotgun (WGS) entry which is preliminary data.</text>
</comment>
<evidence type="ECO:0000313" key="9">
    <source>
        <dbReference type="Proteomes" id="UP000886844"/>
    </source>
</evidence>